<evidence type="ECO:0000313" key="9">
    <source>
        <dbReference type="EMBL" id="KAK0383367.1"/>
    </source>
</evidence>
<evidence type="ECO:0000313" key="10">
    <source>
        <dbReference type="Proteomes" id="UP001175261"/>
    </source>
</evidence>
<name>A0AA39GC21_SARSR</name>
<sequence length="688" mass="78471">MSVSTPLQPPPQMIATEDIIPTTRQLLDRFKKVRDEIVQTVNPDTACFRNVLQPVIDVENETNGGIAVIAMLQYASPIAEARQASERAVALMSESWSEAKAREDIYLLIKAVHEKGEDLNAEQQQYLKKELKDYQRFGHGLLSPAQIEEYSRTRNKIEELQQQFNRNVREEDSGLLFSLEDLEGVPADDLSRFNEEKGPDGQELRLVRFRRAEITSVLKYATKTSTRKKLFIAGAARFPENDRLFKQIVTLRDENARMLGYSSHAAFRIEKRVAKTVDWVEDLANKIEEALLPVAQKEMDKLRAIKAEFLQTHGAGDDDSPEDVLNPWDVDFYSRIASDALSVDVKKIAEFFPLEHVQPAMLDVFASCLQLRFVRAPPELVDQSKWHPDVEAWCVWDDREASKDEFIGYLFLDVVWRPGKYKGNQCVNLQSGHIAKDGKRVYPATILMCSFAESPVSPSPLLEHSQLVTMFHELGHGIHDLVSRTAYTAFHGWNAPSDFAEAPSTMLENWCWLPHELKQMSCHYTKLGAETPERIPDAMIESLVRSRSMNRALWFLRQLALARYDLAVHNPPSHQSCEEMNPAEIYAEFYDRLTLVNHPCPDQRGYPHADFTHLVSGYDAGYYSYLAAQVFAADLFETVFARNPRDRARWEDYRRSILEPGGSRDGLEMLTTFLGHVPDASALLKQFA</sequence>
<evidence type="ECO:0000256" key="5">
    <source>
        <dbReference type="ARBA" id="ARBA00022833"/>
    </source>
</evidence>
<keyword evidence="3 7" id="KW-0479">Metal-binding</keyword>
<dbReference type="InterPro" id="IPR024079">
    <property type="entry name" value="MetalloPept_cat_dom_sf"/>
</dbReference>
<evidence type="ECO:0000256" key="6">
    <source>
        <dbReference type="ARBA" id="ARBA00023049"/>
    </source>
</evidence>
<keyword evidence="4 7" id="KW-0378">Hydrolase</keyword>
<feature type="domain" description="Peptidase M3A/M3B catalytic" evidence="8">
    <location>
        <begin position="217"/>
        <end position="687"/>
    </location>
</feature>
<dbReference type="GO" id="GO:0006508">
    <property type="term" value="P:proteolysis"/>
    <property type="evidence" value="ECO:0007669"/>
    <property type="project" value="UniProtKB-KW"/>
</dbReference>
<comment type="caution">
    <text evidence="9">The sequence shown here is derived from an EMBL/GenBank/DDBJ whole genome shotgun (WGS) entry which is preliminary data.</text>
</comment>
<dbReference type="Gene3D" id="3.40.390.10">
    <property type="entry name" value="Collagenase (Catalytic Domain)"/>
    <property type="match status" value="1"/>
</dbReference>
<dbReference type="InterPro" id="IPR001567">
    <property type="entry name" value="Pept_M3A_M3B_dom"/>
</dbReference>
<dbReference type="AlphaFoldDB" id="A0AA39GC21"/>
<dbReference type="Proteomes" id="UP001175261">
    <property type="component" value="Unassembled WGS sequence"/>
</dbReference>
<evidence type="ECO:0000256" key="4">
    <source>
        <dbReference type="ARBA" id="ARBA00022801"/>
    </source>
</evidence>
<comment type="cofactor">
    <cofactor evidence="7">
        <name>Zn(2+)</name>
        <dbReference type="ChEBI" id="CHEBI:29105"/>
    </cofactor>
    <text evidence="7">Binds 1 zinc ion.</text>
</comment>
<dbReference type="PANTHER" id="PTHR11804">
    <property type="entry name" value="PROTEASE M3 THIMET OLIGOPEPTIDASE-RELATED"/>
    <property type="match status" value="1"/>
</dbReference>
<keyword evidence="2 7" id="KW-0645">Protease</keyword>
<dbReference type="Gene3D" id="1.10.1370.10">
    <property type="entry name" value="Neurolysin, domain 3"/>
    <property type="match status" value="1"/>
</dbReference>
<dbReference type="GO" id="GO:0046872">
    <property type="term" value="F:metal ion binding"/>
    <property type="evidence" value="ECO:0007669"/>
    <property type="project" value="UniProtKB-UniRule"/>
</dbReference>
<dbReference type="PANTHER" id="PTHR11804:SF84">
    <property type="entry name" value="SACCHAROLYSIN"/>
    <property type="match status" value="1"/>
</dbReference>
<dbReference type="CDD" id="cd06455">
    <property type="entry name" value="M3A_TOP"/>
    <property type="match status" value="1"/>
</dbReference>
<dbReference type="Pfam" id="PF01432">
    <property type="entry name" value="Peptidase_M3"/>
    <property type="match status" value="1"/>
</dbReference>
<dbReference type="Gene3D" id="1.20.1050.40">
    <property type="entry name" value="Endopeptidase. Chain P, domain 1"/>
    <property type="match status" value="1"/>
</dbReference>
<dbReference type="GO" id="GO:0004222">
    <property type="term" value="F:metalloendopeptidase activity"/>
    <property type="evidence" value="ECO:0007669"/>
    <property type="project" value="InterPro"/>
</dbReference>
<gene>
    <name evidence="9" type="ORF">NLU13_9280</name>
</gene>
<dbReference type="InterPro" id="IPR045090">
    <property type="entry name" value="Pept_M3A_M3B"/>
</dbReference>
<dbReference type="InterPro" id="IPR024077">
    <property type="entry name" value="Neurolysin/TOP_dom2"/>
</dbReference>
<dbReference type="EMBL" id="JAPDFR010000009">
    <property type="protein sequence ID" value="KAK0383367.1"/>
    <property type="molecule type" value="Genomic_DNA"/>
</dbReference>
<comment type="similarity">
    <text evidence="1 7">Belongs to the peptidase M3 family.</text>
</comment>
<evidence type="ECO:0000256" key="7">
    <source>
        <dbReference type="RuleBase" id="RU003435"/>
    </source>
</evidence>
<keyword evidence="10" id="KW-1185">Reference proteome</keyword>
<evidence type="ECO:0000256" key="3">
    <source>
        <dbReference type="ARBA" id="ARBA00022723"/>
    </source>
</evidence>
<dbReference type="GO" id="GO:0005758">
    <property type="term" value="C:mitochondrial intermembrane space"/>
    <property type="evidence" value="ECO:0007669"/>
    <property type="project" value="TreeGrafter"/>
</dbReference>
<evidence type="ECO:0000256" key="1">
    <source>
        <dbReference type="ARBA" id="ARBA00006040"/>
    </source>
</evidence>
<protein>
    <recommendedName>
        <fullName evidence="8">Peptidase M3A/M3B catalytic domain-containing protein</fullName>
    </recommendedName>
</protein>
<keyword evidence="6 7" id="KW-0482">Metalloprotease</keyword>
<dbReference type="SUPFAM" id="SSF55486">
    <property type="entry name" value="Metalloproteases ('zincins'), catalytic domain"/>
    <property type="match status" value="1"/>
</dbReference>
<organism evidence="9 10">
    <name type="scientific">Sarocladium strictum</name>
    <name type="common">Black bundle disease fungus</name>
    <name type="synonym">Acremonium strictum</name>
    <dbReference type="NCBI Taxonomy" id="5046"/>
    <lineage>
        <taxon>Eukaryota</taxon>
        <taxon>Fungi</taxon>
        <taxon>Dikarya</taxon>
        <taxon>Ascomycota</taxon>
        <taxon>Pezizomycotina</taxon>
        <taxon>Sordariomycetes</taxon>
        <taxon>Hypocreomycetidae</taxon>
        <taxon>Hypocreales</taxon>
        <taxon>Sarocladiaceae</taxon>
        <taxon>Sarocladium</taxon>
    </lineage>
</organism>
<keyword evidence="5 7" id="KW-0862">Zinc</keyword>
<accession>A0AA39GC21</accession>
<evidence type="ECO:0000259" key="8">
    <source>
        <dbReference type="Pfam" id="PF01432"/>
    </source>
</evidence>
<evidence type="ECO:0000256" key="2">
    <source>
        <dbReference type="ARBA" id="ARBA00022670"/>
    </source>
</evidence>
<dbReference type="GO" id="GO:0006518">
    <property type="term" value="P:peptide metabolic process"/>
    <property type="evidence" value="ECO:0007669"/>
    <property type="project" value="TreeGrafter"/>
</dbReference>
<dbReference type="InterPro" id="IPR024080">
    <property type="entry name" value="Neurolysin/TOP_N"/>
</dbReference>
<reference evidence="9" key="1">
    <citation type="submission" date="2022-10" db="EMBL/GenBank/DDBJ databases">
        <title>Determination and structural analysis of whole genome sequence of Sarocladium strictum F4-1.</title>
        <authorList>
            <person name="Hu L."/>
            <person name="Jiang Y."/>
        </authorList>
    </citation>
    <scope>NUCLEOTIDE SEQUENCE</scope>
    <source>
        <strain evidence="9">F4-1</strain>
    </source>
</reference>
<proteinExistence type="inferred from homology"/>